<dbReference type="Pfam" id="PF00817">
    <property type="entry name" value="IMS"/>
    <property type="match status" value="1"/>
</dbReference>
<dbReference type="RefSeq" id="WP_418161278.1">
    <property type="nucleotide sequence ID" value="NZ_JBBLZC010000027.1"/>
</dbReference>
<reference evidence="9 10" key="1">
    <citation type="submission" date="2024-01" db="EMBL/GenBank/DDBJ databases">
        <title>Multi-omics insights into the function and evolution of sodium benzoate biodegradation pathways in Benzoatithermus flavus gen. nov., sp. nov. from hot spring.</title>
        <authorList>
            <person name="Hu C.-J."/>
            <person name="Li W.-J."/>
        </authorList>
    </citation>
    <scope>NUCLEOTIDE SEQUENCE [LARGE SCALE GENOMIC DNA]</scope>
    <source>
        <strain evidence="9 10">SYSU G07066</strain>
    </source>
</reference>
<dbReference type="InterPro" id="IPR043128">
    <property type="entry name" value="Rev_trsase/Diguanyl_cyclase"/>
</dbReference>
<proteinExistence type="inferred from homology"/>
<evidence type="ECO:0000313" key="10">
    <source>
        <dbReference type="Proteomes" id="UP001375743"/>
    </source>
</evidence>
<evidence type="ECO:0000256" key="1">
    <source>
        <dbReference type="ARBA" id="ARBA00010945"/>
    </source>
</evidence>
<keyword evidence="7" id="KW-0238">DNA-binding</keyword>
<dbReference type="InterPro" id="IPR001126">
    <property type="entry name" value="UmuC"/>
</dbReference>
<keyword evidence="4 7" id="KW-0239">DNA-directed DNA polymerase</keyword>
<comment type="cofactor">
    <cofactor evidence="7">
        <name>Mg(2+)</name>
        <dbReference type="ChEBI" id="CHEBI:18420"/>
    </cofactor>
    <text evidence="7">Binds 2 magnesium ions per subunit.</text>
</comment>
<dbReference type="InterPro" id="IPR022880">
    <property type="entry name" value="DNApol_IV"/>
</dbReference>
<dbReference type="CDD" id="cd03586">
    <property type="entry name" value="PolY_Pol_IV_kappa"/>
    <property type="match status" value="1"/>
</dbReference>
<keyword evidence="7" id="KW-0479">Metal-binding</keyword>
<dbReference type="Pfam" id="PF11799">
    <property type="entry name" value="IMS_C"/>
    <property type="match status" value="1"/>
</dbReference>
<feature type="domain" description="UmuC" evidence="8">
    <location>
        <begin position="4"/>
        <end position="184"/>
    </location>
</feature>
<comment type="subunit">
    <text evidence="2 7">Monomer.</text>
</comment>
<keyword evidence="7 9" id="KW-0548">Nucleotidyltransferase</keyword>
<dbReference type="PROSITE" id="PS50173">
    <property type="entry name" value="UMUC"/>
    <property type="match status" value="1"/>
</dbReference>
<protein>
    <recommendedName>
        <fullName evidence="7">DNA polymerase IV</fullName>
        <shortName evidence="7">Pol IV</shortName>
        <ecNumber evidence="7">2.7.7.7</ecNumber>
    </recommendedName>
</protein>
<dbReference type="Proteomes" id="UP001375743">
    <property type="component" value="Unassembled WGS sequence"/>
</dbReference>
<keyword evidence="7" id="KW-0234">DNA repair</keyword>
<dbReference type="InterPro" id="IPR036775">
    <property type="entry name" value="DNA_pol_Y-fam_lit_finger_sf"/>
</dbReference>
<dbReference type="HAMAP" id="MF_01113">
    <property type="entry name" value="DNApol_IV"/>
    <property type="match status" value="1"/>
</dbReference>
<keyword evidence="7" id="KW-0963">Cytoplasm</keyword>
<evidence type="ECO:0000259" key="8">
    <source>
        <dbReference type="PROSITE" id="PS50173"/>
    </source>
</evidence>
<dbReference type="SUPFAM" id="SSF56672">
    <property type="entry name" value="DNA/RNA polymerases"/>
    <property type="match status" value="1"/>
</dbReference>
<dbReference type="PANTHER" id="PTHR11076:SF33">
    <property type="entry name" value="DNA POLYMERASE KAPPA"/>
    <property type="match status" value="1"/>
</dbReference>
<gene>
    <name evidence="7 9" type="primary">dinB</name>
    <name evidence="9" type="ORF">U1T56_19930</name>
</gene>
<dbReference type="EC" id="2.7.7.7" evidence="7"/>
<dbReference type="NCBIfam" id="NF002677">
    <property type="entry name" value="PRK02406.1"/>
    <property type="match status" value="1"/>
</dbReference>
<keyword evidence="7" id="KW-0227">DNA damage</keyword>
<comment type="subcellular location">
    <subcellularLocation>
        <location evidence="7">Cytoplasm</location>
    </subcellularLocation>
</comment>
<accession>A0ABU8XYC7</accession>
<keyword evidence="10" id="KW-1185">Reference proteome</keyword>
<comment type="function">
    <text evidence="5 7">Poorly processive, error-prone DNA polymerase involved in untargeted mutagenesis. Copies undamaged DNA at stalled replication forks, which arise in vivo from mismatched or misaligned primer ends. These misaligned primers can be extended by PolIV. Exhibits no 3'-5' exonuclease (proofreading) activity. May be involved in translesional synthesis, in conjunction with the beta clamp from PolIII.</text>
</comment>
<feature type="binding site" evidence="7">
    <location>
        <position position="8"/>
    </location>
    <ligand>
        <name>Mg(2+)</name>
        <dbReference type="ChEBI" id="CHEBI:18420"/>
    </ligand>
</feature>
<dbReference type="Gene3D" id="3.30.1490.100">
    <property type="entry name" value="DNA polymerase, Y-family, little finger domain"/>
    <property type="match status" value="1"/>
</dbReference>
<organism evidence="9 10">
    <name type="scientific">Benzoatithermus flavus</name>
    <dbReference type="NCBI Taxonomy" id="3108223"/>
    <lineage>
        <taxon>Bacteria</taxon>
        <taxon>Pseudomonadati</taxon>
        <taxon>Pseudomonadota</taxon>
        <taxon>Alphaproteobacteria</taxon>
        <taxon>Geminicoccales</taxon>
        <taxon>Geminicoccaceae</taxon>
        <taxon>Benzoatithermus</taxon>
    </lineage>
</organism>
<feature type="site" description="Substrate discrimination" evidence="7">
    <location>
        <position position="13"/>
    </location>
</feature>
<comment type="similarity">
    <text evidence="1 7">Belongs to the DNA polymerase type-Y family.</text>
</comment>
<evidence type="ECO:0000256" key="7">
    <source>
        <dbReference type="HAMAP-Rule" id="MF_01113"/>
    </source>
</evidence>
<evidence type="ECO:0000256" key="6">
    <source>
        <dbReference type="ARBA" id="ARBA00049244"/>
    </source>
</evidence>
<keyword evidence="3 7" id="KW-0515">Mutator protein</keyword>
<evidence type="ECO:0000313" key="9">
    <source>
        <dbReference type="EMBL" id="MEK0085428.1"/>
    </source>
</evidence>
<dbReference type="PANTHER" id="PTHR11076">
    <property type="entry name" value="DNA REPAIR POLYMERASE UMUC / TRANSFERASE FAMILY MEMBER"/>
    <property type="match status" value="1"/>
</dbReference>
<comment type="catalytic activity">
    <reaction evidence="6 7">
        <text>DNA(n) + a 2'-deoxyribonucleoside 5'-triphosphate = DNA(n+1) + diphosphate</text>
        <dbReference type="Rhea" id="RHEA:22508"/>
        <dbReference type="Rhea" id="RHEA-COMP:17339"/>
        <dbReference type="Rhea" id="RHEA-COMP:17340"/>
        <dbReference type="ChEBI" id="CHEBI:33019"/>
        <dbReference type="ChEBI" id="CHEBI:61560"/>
        <dbReference type="ChEBI" id="CHEBI:173112"/>
        <dbReference type="EC" id="2.7.7.7"/>
    </reaction>
</comment>
<dbReference type="InterPro" id="IPR050116">
    <property type="entry name" value="DNA_polymerase-Y"/>
</dbReference>
<sequence>MRKIVHIDMDAFYAAVEQRDDPSLRGRPLAVGSPAERGVVLTASYEARVFGVRSAMPSATARRLCPELLFVRPRFDAYRRESRRIRAILERFTPLVEPVSLDEAYLDVTEPLTGPSPAVAVARTIKAAILAETGLTASAGVSFNKFLAKIASDLEKPDGLTVIRPEHALSFLAGLPIERFHGVGPSTARRMRALGIATGADLQARSEQELVSAFGRLGRHYWRIAQGLDDRPVEPDRPRRSLSVETTFDRDLRAESELAAALGSLAVQLAERLARAGFTGRTLTLKLRYADFKVASKRATRASPFVKSGEILAAALELLAQRPRPGDALRLLGVGISCSGAEDDPRQLALPLLKETRNAAR</sequence>
<dbReference type="Gene3D" id="3.30.70.270">
    <property type="match status" value="1"/>
</dbReference>
<dbReference type="Gene3D" id="3.40.1170.60">
    <property type="match status" value="1"/>
</dbReference>
<feature type="binding site" evidence="7">
    <location>
        <position position="102"/>
    </location>
    <ligand>
        <name>Mg(2+)</name>
        <dbReference type="ChEBI" id="CHEBI:18420"/>
    </ligand>
</feature>
<keyword evidence="7 9" id="KW-0808">Transferase</keyword>
<dbReference type="Pfam" id="PF11798">
    <property type="entry name" value="IMS_HHH"/>
    <property type="match status" value="1"/>
</dbReference>
<dbReference type="InterPro" id="IPR024728">
    <property type="entry name" value="PolY_HhH_motif"/>
</dbReference>
<evidence type="ECO:0000256" key="4">
    <source>
        <dbReference type="ARBA" id="ARBA00022932"/>
    </source>
</evidence>
<comment type="caution">
    <text evidence="9">The sequence shown here is derived from an EMBL/GenBank/DDBJ whole genome shotgun (WGS) entry which is preliminary data.</text>
</comment>
<evidence type="ECO:0000256" key="5">
    <source>
        <dbReference type="ARBA" id="ARBA00025589"/>
    </source>
</evidence>
<dbReference type="Gene3D" id="1.10.150.20">
    <property type="entry name" value="5' to 3' exonuclease, C-terminal subdomain"/>
    <property type="match status" value="1"/>
</dbReference>
<keyword evidence="7" id="KW-0235">DNA replication</keyword>
<name>A0ABU8XYC7_9PROT</name>
<evidence type="ECO:0000256" key="2">
    <source>
        <dbReference type="ARBA" id="ARBA00011245"/>
    </source>
</evidence>
<feature type="active site" evidence="7">
    <location>
        <position position="103"/>
    </location>
</feature>
<keyword evidence="7" id="KW-0460">Magnesium</keyword>
<dbReference type="InterPro" id="IPR043502">
    <property type="entry name" value="DNA/RNA_pol_sf"/>
</dbReference>
<dbReference type="InterPro" id="IPR017961">
    <property type="entry name" value="DNA_pol_Y-fam_little_finger"/>
</dbReference>
<dbReference type="GO" id="GO:0003887">
    <property type="term" value="F:DNA-directed DNA polymerase activity"/>
    <property type="evidence" value="ECO:0007669"/>
    <property type="project" value="UniProtKB-EC"/>
</dbReference>
<evidence type="ECO:0000256" key="3">
    <source>
        <dbReference type="ARBA" id="ARBA00022457"/>
    </source>
</evidence>
<dbReference type="EMBL" id="JBBLZC010000027">
    <property type="protein sequence ID" value="MEK0085428.1"/>
    <property type="molecule type" value="Genomic_DNA"/>
</dbReference>
<dbReference type="SUPFAM" id="SSF100879">
    <property type="entry name" value="Lesion bypass DNA polymerase (Y-family), little finger domain"/>
    <property type="match status" value="1"/>
</dbReference>